<dbReference type="Proteomes" id="UP000808914">
    <property type="component" value="Unassembled WGS sequence"/>
</dbReference>
<dbReference type="EMBL" id="JAFBER010000010">
    <property type="protein sequence ID" value="MBM7645666.1"/>
    <property type="molecule type" value="Genomic_DNA"/>
</dbReference>
<comment type="caution">
    <text evidence="1">The sequence shown here is derived from an EMBL/GenBank/DDBJ whole genome shotgun (WGS) entry which is preliminary data.</text>
</comment>
<keyword evidence="2" id="KW-1185">Reference proteome</keyword>
<gene>
    <name evidence="1" type="ORF">JOD45_001884</name>
</gene>
<evidence type="ECO:0000313" key="2">
    <source>
        <dbReference type="Proteomes" id="UP000808914"/>
    </source>
</evidence>
<organism evidence="1 2">
    <name type="scientific">Scopulibacillus daqui</name>
    <dbReference type="NCBI Taxonomy" id="1469162"/>
    <lineage>
        <taxon>Bacteria</taxon>
        <taxon>Bacillati</taxon>
        <taxon>Bacillota</taxon>
        <taxon>Bacilli</taxon>
        <taxon>Bacillales</taxon>
        <taxon>Sporolactobacillaceae</taxon>
        <taxon>Scopulibacillus</taxon>
    </lineage>
</organism>
<proteinExistence type="predicted"/>
<evidence type="ECO:0000313" key="1">
    <source>
        <dbReference type="EMBL" id="MBM7645666.1"/>
    </source>
</evidence>
<name>A0ABS2Q0K9_9BACL</name>
<protein>
    <submittedName>
        <fullName evidence="1">HTH transcriptional regulator</fullName>
    </submittedName>
</protein>
<sequence>MIKKFGVVILVLLVVVIGVSGYLNYKKNAVKNDVKEYLINEKHVKEKDILALEPSIENLSGDKKYIVYVKIRGDKRKYYYYKDTKKNKVLLESYILNGKEHVVN</sequence>
<reference evidence="1 2" key="1">
    <citation type="submission" date="2021-01" db="EMBL/GenBank/DDBJ databases">
        <title>Genomic Encyclopedia of Type Strains, Phase IV (KMG-IV): sequencing the most valuable type-strain genomes for metagenomic binning, comparative biology and taxonomic classification.</title>
        <authorList>
            <person name="Goeker M."/>
        </authorList>
    </citation>
    <scope>NUCLEOTIDE SEQUENCE [LARGE SCALE GENOMIC DNA]</scope>
    <source>
        <strain evidence="1 2">DSM 28236</strain>
    </source>
</reference>
<dbReference type="RefSeq" id="WP_338056060.1">
    <property type="nucleotide sequence ID" value="NZ_JAFBER010000010.1"/>
</dbReference>
<accession>A0ABS2Q0K9</accession>